<name>A0AB39XH56_9BRAD</name>
<feature type="domain" description="DUF4365" evidence="2">
    <location>
        <begin position="6"/>
        <end position="138"/>
    </location>
</feature>
<proteinExistence type="predicted"/>
<organism evidence="3">
    <name type="scientific">Bradyrhizobium sp. LLZ17</name>
    <dbReference type="NCBI Taxonomy" id="3239388"/>
    <lineage>
        <taxon>Bacteria</taxon>
        <taxon>Pseudomonadati</taxon>
        <taxon>Pseudomonadota</taxon>
        <taxon>Alphaproteobacteria</taxon>
        <taxon>Hyphomicrobiales</taxon>
        <taxon>Nitrobacteraceae</taxon>
        <taxon>Bradyrhizobium</taxon>
    </lineage>
</organism>
<feature type="region of interest" description="Disordered" evidence="1">
    <location>
        <begin position="268"/>
        <end position="293"/>
    </location>
</feature>
<dbReference type="InterPro" id="IPR025375">
    <property type="entry name" value="DUF4365"/>
</dbReference>
<dbReference type="Pfam" id="PF14280">
    <property type="entry name" value="DUF4365"/>
    <property type="match status" value="1"/>
</dbReference>
<sequence length="293" mass="33772">MKQTDREGVLAVGQIFTKQLGWLFREQSISDWGIDAHAEVADEEKPTGRLLALQIKSGKSYFKHKKKDHYVYYGEGKHLWYWQNNSLPVALVLYNPETDVTLWARIGPSNVKRHKTGRWSIKVPKGNVLNRAAKADLVRGVSDASVERKVLLALDYPLIRALQSKEAYFLIDRDTQNEDIPWTVSVFFDDIKADANVVFLLPTVATDISEFFQDKWPWLDYRFLEGHEILPGTQGVLRSRLHVWVNDLGKAYLEVEKYYESGASELLVDDPGLEGDYDEDDEEESFRRSMEKD</sequence>
<dbReference type="EMBL" id="CP165734">
    <property type="protein sequence ID" value="XDV56530.1"/>
    <property type="molecule type" value="Genomic_DNA"/>
</dbReference>
<dbReference type="AlphaFoldDB" id="A0AB39XH56"/>
<accession>A0AB39XH56</accession>
<protein>
    <submittedName>
        <fullName evidence="3">DUF4365 domain-containing protein</fullName>
    </submittedName>
</protein>
<feature type="compositionally biased region" description="Acidic residues" evidence="1">
    <location>
        <begin position="268"/>
        <end position="284"/>
    </location>
</feature>
<reference evidence="3" key="1">
    <citation type="submission" date="2024-08" db="EMBL/GenBank/DDBJ databases">
        <authorList>
            <person name="Chaddad Z."/>
            <person name="Lamrabet M."/>
            <person name="Bouhnik O."/>
            <person name="Alami S."/>
            <person name="Wipf D."/>
            <person name="Courty P.E."/>
            <person name="Missbah El Idrissi M."/>
        </authorList>
    </citation>
    <scope>NUCLEOTIDE SEQUENCE</scope>
    <source>
        <strain evidence="3">LLZ17</strain>
    </source>
</reference>
<evidence type="ECO:0000259" key="2">
    <source>
        <dbReference type="Pfam" id="PF14280"/>
    </source>
</evidence>
<evidence type="ECO:0000256" key="1">
    <source>
        <dbReference type="SAM" id="MobiDB-lite"/>
    </source>
</evidence>
<gene>
    <name evidence="3" type="ORF">AB8Z38_28370</name>
</gene>
<dbReference type="RefSeq" id="WP_369720972.1">
    <property type="nucleotide sequence ID" value="NZ_CP165734.1"/>
</dbReference>
<evidence type="ECO:0000313" key="3">
    <source>
        <dbReference type="EMBL" id="XDV56530.1"/>
    </source>
</evidence>